<dbReference type="EMBL" id="VSFC01000062">
    <property type="protein sequence ID" value="TYA52406.1"/>
    <property type="molecule type" value="Genomic_DNA"/>
</dbReference>
<keyword evidence="2" id="KW-1185">Reference proteome</keyword>
<proteinExistence type="predicted"/>
<gene>
    <name evidence="1" type="ORF">FVF61_13795</name>
</gene>
<evidence type="ECO:0008006" key="3">
    <source>
        <dbReference type="Google" id="ProtNLM"/>
    </source>
</evidence>
<dbReference type="Proteomes" id="UP000324550">
    <property type="component" value="Unassembled WGS sequence"/>
</dbReference>
<protein>
    <recommendedName>
        <fullName evidence="3">Porin family protein</fullName>
    </recommendedName>
</protein>
<name>A0A5D0G0D7_9FLAO</name>
<sequence length="181" mass="20486">MIINVKNLLVLPFLLIGFFGFAQEEPENSDEFHHHSIAVIINHTTIFQGLIDGEKKAVFVPSWALDYSYSFNEKWALGLHNDIIIENFLIKKYSDGETLERNTPIASVIVGSYKLTKQFGIELGAGMEFDEDENFALARIGAEYAIEIPKHNLEMLFAIDYDLIFDAYSSINIGFGIAKLF</sequence>
<dbReference type="AlphaFoldDB" id="A0A5D0G0D7"/>
<evidence type="ECO:0000313" key="2">
    <source>
        <dbReference type="Proteomes" id="UP000324550"/>
    </source>
</evidence>
<accession>A0A5D0G0D7</accession>
<dbReference type="OrthoDB" id="978692at2"/>
<reference evidence="1 2" key="1">
    <citation type="submission" date="2019-08" db="EMBL/GenBank/DDBJ databases">
        <title>Formosa sediminis sp. nov., isolated from marine sediment.</title>
        <authorList>
            <person name="Cao W.R."/>
        </authorList>
    </citation>
    <scope>NUCLEOTIDE SEQUENCE [LARGE SCALE GENOMIC DNA]</scope>
    <source>
        <strain evidence="1 2">1494</strain>
    </source>
</reference>
<evidence type="ECO:0000313" key="1">
    <source>
        <dbReference type="EMBL" id="TYA52406.1"/>
    </source>
</evidence>
<comment type="caution">
    <text evidence="1">The sequence shown here is derived from an EMBL/GenBank/DDBJ whole genome shotgun (WGS) entry which is preliminary data.</text>
</comment>
<organism evidence="1 2">
    <name type="scientific">Formosa maritima</name>
    <dbReference type="NCBI Taxonomy" id="2592046"/>
    <lineage>
        <taxon>Bacteria</taxon>
        <taxon>Pseudomonadati</taxon>
        <taxon>Bacteroidota</taxon>
        <taxon>Flavobacteriia</taxon>
        <taxon>Flavobacteriales</taxon>
        <taxon>Flavobacteriaceae</taxon>
        <taxon>Formosa</taxon>
    </lineage>
</organism>
<dbReference type="RefSeq" id="WP_148457394.1">
    <property type="nucleotide sequence ID" value="NZ_VSFC01000062.1"/>
</dbReference>